<reference evidence="1" key="1">
    <citation type="submission" date="2020-10" db="EMBL/GenBank/DDBJ databases">
        <title>Connecting structure to function with the recovery of over 1000 high-quality activated sludge metagenome-assembled genomes encoding full-length rRNA genes using long-read sequencing.</title>
        <authorList>
            <person name="Singleton C.M."/>
            <person name="Petriglieri F."/>
            <person name="Kristensen J.M."/>
            <person name="Kirkegaard R.H."/>
            <person name="Michaelsen T.Y."/>
            <person name="Andersen M.H."/>
            <person name="Karst S.M."/>
            <person name="Dueholm M.S."/>
            <person name="Nielsen P.H."/>
            <person name="Albertsen M."/>
        </authorList>
    </citation>
    <scope>NUCLEOTIDE SEQUENCE</scope>
    <source>
        <strain evidence="1">Bjer_18-Q3-R1-45_BAT3C.347</strain>
    </source>
</reference>
<dbReference type="AlphaFoldDB" id="A0A9D7DYJ5"/>
<protein>
    <submittedName>
        <fullName evidence="1">Uncharacterized protein</fullName>
    </submittedName>
</protein>
<dbReference type="EMBL" id="JADJEV010000003">
    <property type="protein sequence ID" value="MBK6973213.1"/>
    <property type="molecule type" value="Genomic_DNA"/>
</dbReference>
<sequence length="281" mass="30870">MNVDMQLFCVPVLIEYGDEIPESQVERALEATIRAYGLNETIGMEIRRQNRSPHALLETWFPMRELGRATIQQARAATAAKSLQDLSSIVSIWTRCADTPLRRGPAHAFFLIGLHERERDGECLNGSARLVDAEVLLADFLAEILGIRPIVTVTIFDEFFEGLYEGIWQYQSKCLLHIAADLKVTAEGGTIEVELCAERSSECDTVLVSFDGGATGRFGGNAFRLAGRPGDNASTTLNRIHALLAGVPGVAFAVPRITSRAERITEPRGSRKGSEPLSVWI</sequence>
<dbReference type="Proteomes" id="UP000807785">
    <property type="component" value="Unassembled WGS sequence"/>
</dbReference>
<evidence type="ECO:0000313" key="2">
    <source>
        <dbReference type="Proteomes" id="UP000807785"/>
    </source>
</evidence>
<gene>
    <name evidence="1" type="ORF">IPH26_09775</name>
</gene>
<name>A0A9D7DYJ5_9PROT</name>
<accession>A0A9D7DYJ5</accession>
<proteinExistence type="predicted"/>
<evidence type="ECO:0000313" key="1">
    <source>
        <dbReference type="EMBL" id="MBK6973213.1"/>
    </source>
</evidence>
<organism evidence="1 2">
    <name type="scientific">Candidatus Methylophosphatis roskildensis</name>
    <dbReference type="NCBI Taxonomy" id="2899263"/>
    <lineage>
        <taxon>Bacteria</taxon>
        <taxon>Pseudomonadati</taxon>
        <taxon>Pseudomonadota</taxon>
        <taxon>Betaproteobacteria</taxon>
        <taxon>Nitrosomonadales</taxon>
        <taxon>Sterolibacteriaceae</taxon>
        <taxon>Candidatus Methylophosphatis</taxon>
    </lineage>
</organism>
<comment type="caution">
    <text evidence="1">The sequence shown here is derived from an EMBL/GenBank/DDBJ whole genome shotgun (WGS) entry which is preliminary data.</text>
</comment>